<dbReference type="InterPro" id="IPR001431">
    <property type="entry name" value="Pept_M16_Zn_BS"/>
</dbReference>
<dbReference type="PANTHER" id="PTHR11851:SF220">
    <property type="entry name" value="PEPTIDASE M16 DOMAIN PROTEIN"/>
    <property type="match status" value="1"/>
</dbReference>
<evidence type="ECO:0000259" key="3">
    <source>
        <dbReference type="Pfam" id="PF00675"/>
    </source>
</evidence>
<dbReference type="STRING" id="307507.A0A2V0NZ64"/>
<dbReference type="GO" id="GO:0004222">
    <property type="term" value="F:metalloendopeptidase activity"/>
    <property type="evidence" value="ECO:0007669"/>
    <property type="project" value="InterPro"/>
</dbReference>
<feature type="domain" description="Peptidase M16 N-terminal" evidence="3">
    <location>
        <begin position="114"/>
        <end position="166"/>
    </location>
</feature>
<evidence type="ECO:0000256" key="2">
    <source>
        <dbReference type="SAM" id="MobiDB-lite"/>
    </source>
</evidence>
<accession>A0A2V0NZ64</accession>
<feature type="compositionally biased region" description="Low complexity" evidence="2">
    <location>
        <begin position="29"/>
        <end position="38"/>
    </location>
</feature>
<feature type="compositionally biased region" description="Gly residues" evidence="2">
    <location>
        <begin position="386"/>
        <end position="409"/>
    </location>
</feature>
<protein>
    <submittedName>
        <fullName evidence="5">Peptidase M16</fullName>
    </submittedName>
</protein>
<dbReference type="PROSITE" id="PS51318">
    <property type="entry name" value="TAT"/>
    <property type="match status" value="1"/>
</dbReference>
<sequence>MRPQAAGPGATDARSGRAPPRASLRRGHPVAGRPRSAARSGAVACRATAVGPGRRDLLLGGGAVAAALAGGATSRSALAAEGALYDAERLQRRLEARVTRFRLDNGLTFVVAPRPDAPVVSCETYVTAGAWVEEDGRTGVAHLLEHLAFKGTPQLGSRDWARESAQLHAVDEVFYALREARREGRTTAAAALAAQLEQLQARPLPSRQSEHCLATATCRYYVSLPANRLELWFALEAQRFQAPVFRELYREKEVVAEERASRVDNSPVGRLFRDFAERSLANPYRRPVLGFREDLEAMGRAEVADFFARYYHPRNTVIAIAGAATPEQVRRLAERYFGGWGPVDAAAARAAGPTPEALALEPSARPNGANPASGGGGGDSSSSSSGGSGGSGGGGYSSSSGGGGGGGGRPLDYAATSRAGPLLLAGYYRPSLVAPSSRAPALEAACDVLAAGRTSRLQALAREGRLLGAGVTPGYPGDLHAGMALVTARPRPGDSPQRAASLVQGELDRLAASGPTPAELARVVKGARAQLLGALAADASLAGALAAYEATTGSWRGLLRELAEIEGLSPGDVRDAAAATFDPANSVTALIQGERNGGGGGDGNGRGGGSA</sequence>
<feature type="region of interest" description="Disordered" evidence="2">
    <location>
        <begin position="1"/>
        <end position="38"/>
    </location>
</feature>
<dbReference type="Proteomes" id="UP000247498">
    <property type="component" value="Unassembled WGS sequence"/>
</dbReference>
<dbReference type="GO" id="GO:0006508">
    <property type="term" value="P:proteolysis"/>
    <property type="evidence" value="ECO:0007669"/>
    <property type="project" value="InterPro"/>
</dbReference>
<dbReference type="EMBL" id="BDRX01000014">
    <property type="protein sequence ID" value="GBF90105.1"/>
    <property type="molecule type" value="Genomic_DNA"/>
</dbReference>
<feature type="region of interest" description="Disordered" evidence="2">
    <location>
        <begin position="591"/>
        <end position="611"/>
    </location>
</feature>
<dbReference type="AlphaFoldDB" id="A0A2V0NZ64"/>
<dbReference type="InParanoid" id="A0A2V0NZ64"/>
<evidence type="ECO:0000256" key="1">
    <source>
        <dbReference type="RuleBase" id="RU004447"/>
    </source>
</evidence>
<feature type="domain" description="Peptidase M16 C-terminal" evidence="4">
    <location>
        <begin position="300"/>
        <end position="354"/>
    </location>
</feature>
<evidence type="ECO:0000313" key="5">
    <source>
        <dbReference type="EMBL" id="GBF90105.1"/>
    </source>
</evidence>
<dbReference type="SUPFAM" id="SSF63411">
    <property type="entry name" value="LuxS/MPP-like metallohydrolase"/>
    <property type="match status" value="2"/>
</dbReference>
<dbReference type="GO" id="GO:0005739">
    <property type="term" value="C:mitochondrion"/>
    <property type="evidence" value="ECO:0007669"/>
    <property type="project" value="TreeGrafter"/>
</dbReference>
<dbReference type="PANTHER" id="PTHR11851">
    <property type="entry name" value="METALLOPROTEASE"/>
    <property type="match status" value="1"/>
</dbReference>
<reference evidence="5 6" key="1">
    <citation type="journal article" date="2018" name="Sci. Rep.">
        <title>Raphidocelis subcapitata (=Pseudokirchneriella subcapitata) provides an insight into genome evolution and environmental adaptations in the Sphaeropleales.</title>
        <authorList>
            <person name="Suzuki S."/>
            <person name="Yamaguchi H."/>
            <person name="Nakajima N."/>
            <person name="Kawachi M."/>
        </authorList>
    </citation>
    <scope>NUCLEOTIDE SEQUENCE [LARGE SCALE GENOMIC DNA]</scope>
    <source>
        <strain evidence="5 6">NIES-35</strain>
    </source>
</reference>
<dbReference type="OrthoDB" id="10251424at2759"/>
<feature type="compositionally biased region" description="Gly residues" evidence="2">
    <location>
        <begin position="595"/>
        <end position="611"/>
    </location>
</feature>
<evidence type="ECO:0000313" key="6">
    <source>
        <dbReference type="Proteomes" id="UP000247498"/>
    </source>
</evidence>
<proteinExistence type="inferred from homology"/>
<dbReference type="Gene3D" id="3.30.830.10">
    <property type="entry name" value="Metalloenzyme, LuxS/M16 peptidase-like"/>
    <property type="match status" value="2"/>
</dbReference>
<name>A0A2V0NZ64_9CHLO</name>
<dbReference type="GO" id="GO:0046872">
    <property type="term" value="F:metal ion binding"/>
    <property type="evidence" value="ECO:0007669"/>
    <property type="project" value="InterPro"/>
</dbReference>
<organism evidence="5 6">
    <name type="scientific">Raphidocelis subcapitata</name>
    <dbReference type="NCBI Taxonomy" id="307507"/>
    <lineage>
        <taxon>Eukaryota</taxon>
        <taxon>Viridiplantae</taxon>
        <taxon>Chlorophyta</taxon>
        <taxon>core chlorophytes</taxon>
        <taxon>Chlorophyceae</taxon>
        <taxon>CS clade</taxon>
        <taxon>Sphaeropleales</taxon>
        <taxon>Selenastraceae</taxon>
        <taxon>Raphidocelis</taxon>
    </lineage>
</organism>
<dbReference type="InterPro" id="IPR050361">
    <property type="entry name" value="MPP/UQCRC_Complex"/>
</dbReference>
<dbReference type="Pfam" id="PF05193">
    <property type="entry name" value="Peptidase_M16_C"/>
    <property type="match status" value="1"/>
</dbReference>
<dbReference type="PROSITE" id="PS00143">
    <property type="entry name" value="INSULINASE"/>
    <property type="match status" value="1"/>
</dbReference>
<feature type="region of interest" description="Disordered" evidence="2">
    <location>
        <begin position="358"/>
        <end position="409"/>
    </location>
</feature>
<evidence type="ECO:0000259" key="4">
    <source>
        <dbReference type="Pfam" id="PF05193"/>
    </source>
</evidence>
<dbReference type="InterPro" id="IPR011765">
    <property type="entry name" value="Pept_M16_N"/>
</dbReference>
<comment type="similarity">
    <text evidence="1">Belongs to the peptidase M16 family.</text>
</comment>
<dbReference type="InterPro" id="IPR006311">
    <property type="entry name" value="TAT_signal"/>
</dbReference>
<keyword evidence="6" id="KW-1185">Reference proteome</keyword>
<gene>
    <name evidence="5" type="ORF">Rsub_02813</name>
</gene>
<dbReference type="Pfam" id="PF00675">
    <property type="entry name" value="Peptidase_M16"/>
    <property type="match status" value="1"/>
</dbReference>
<dbReference type="InterPro" id="IPR011249">
    <property type="entry name" value="Metalloenz_LuxS/M16"/>
</dbReference>
<comment type="caution">
    <text evidence="5">The sequence shown here is derived from an EMBL/GenBank/DDBJ whole genome shotgun (WGS) entry which is preliminary data.</text>
</comment>
<dbReference type="InterPro" id="IPR007863">
    <property type="entry name" value="Peptidase_M16_C"/>
</dbReference>